<protein>
    <submittedName>
        <fullName evidence="1">Uncharacterized protein</fullName>
    </submittedName>
</protein>
<accession>A0A239J7N2</accession>
<dbReference type="RefSeq" id="WP_089284851.1">
    <property type="nucleotide sequence ID" value="NZ_FZOJ01000033.1"/>
</dbReference>
<organism evidence="1 2">
    <name type="scientific">Anaerovirgula multivorans</name>
    <dbReference type="NCBI Taxonomy" id="312168"/>
    <lineage>
        <taxon>Bacteria</taxon>
        <taxon>Bacillati</taxon>
        <taxon>Bacillota</taxon>
        <taxon>Clostridia</taxon>
        <taxon>Peptostreptococcales</taxon>
        <taxon>Natronincolaceae</taxon>
        <taxon>Anaerovirgula</taxon>
    </lineage>
</organism>
<evidence type="ECO:0000313" key="1">
    <source>
        <dbReference type="EMBL" id="SNT00664.1"/>
    </source>
</evidence>
<gene>
    <name evidence="1" type="ORF">SAMN05446037_103311</name>
</gene>
<evidence type="ECO:0000313" key="2">
    <source>
        <dbReference type="Proteomes" id="UP000198304"/>
    </source>
</evidence>
<keyword evidence="2" id="KW-1185">Reference proteome</keyword>
<proteinExistence type="predicted"/>
<dbReference type="AlphaFoldDB" id="A0A239J7N2"/>
<sequence length="64" mass="7608">MNKMLYCGGYLVIGLPIALKYIQQLKNFFQPLLNRISNREKKYLQNVNHNDIILRREKIISLLC</sequence>
<name>A0A239J7N2_9FIRM</name>
<dbReference type="Proteomes" id="UP000198304">
    <property type="component" value="Unassembled WGS sequence"/>
</dbReference>
<dbReference type="EMBL" id="FZOJ01000033">
    <property type="protein sequence ID" value="SNT00664.1"/>
    <property type="molecule type" value="Genomic_DNA"/>
</dbReference>
<reference evidence="1 2" key="1">
    <citation type="submission" date="2017-06" db="EMBL/GenBank/DDBJ databases">
        <authorList>
            <person name="Kim H.J."/>
            <person name="Triplett B.A."/>
        </authorList>
    </citation>
    <scope>NUCLEOTIDE SEQUENCE [LARGE SCALE GENOMIC DNA]</scope>
    <source>
        <strain evidence="1 2">SCA</strain>
    </source>
</reference>